<dbReference type="STRING" id="139420.A0A371DEV2"/>
<sequence length="232" mass="22855">MSSATLPTGNSDARYATTAALAETEASTNTLSSQVQQNASQLHKVATDAAQTAEIKEPHAASAVDKLEEDLSQKTNAAASEGAADVGAAKATATGYVEQAKNLASTAIATAQSYIPSTTQTSQTGTTQANSTGGGIGATVQSAIATGKEYLASAQATAKPYVESAAAAAQPHLEKAKGAVLGSTPSTTSGSSVSGKPSEVPASSAPLESGPNVVGNPYPATVSGQTTKVGEL</sequence>
<name>A0A371DEV2_9APHY</name>
<gene>
    <name evidence="2" type="ORF">OH76DRAFT_1401813</name>
</gene>
<dbReference type="OrthoDB" id="3269666at2759"/>
<organism evidence="2 3">
    <name type="scientific">Lentinus brumalis</name>
    <dbReference type="NCBI Taxonomy" id="2498619"/>
    <lineage>
        <taxon>Eukaryota</taxon>
        <taxon>Fungi</taxon>
        <taxon>Dikarya</taxon>
        <taxon>Basidiomycota</taxon>
        <taxon>Agaricomycotina</taxon>
        <taxon>Agaricomycetes</taxon>
        <taxon>Polyporales</taxon>
        <taxon>Polyporaceae</taxon>
        <taxon>Lentinus</taxon>
    </lineage>
</organism>
<feature type="compositionally biased region" description="Basic and acidic residues" evidence="1">
    <location>
        <begin position="54"/>
        <end position="72"/>
    </location>
</feature>
<feature type="compositionally biased region" description="Low complexity" evidence="1">
    <location>
        <begin position="180"/>
        <end position="201"/>
    </location>
</feature>
<evidence type="ECO:0000313" key="3">
    <source>
        <dbReference type="Proteomes" id="UP000256964"/>
    </source>
</evidence>
<evidence type="ECO:0000256" key="1">
    <source>
        <dbReference type="SAM" id="MobiDB-lite"/>
    </source>
</evidence>
<protein>
    <submittedName>
        <fullName evidence="2">Uncharacterized protein</fullName>
    </submittedName>
</protein>
<evidence type="ECO:0000313" key="2">
    <source>
        <dbReference type="EMBL" id="RDX51046.1"/>
    </source>
</evidence>
<keyword evidence="3" id="KW-1185">Reference proteome</keyword>
<dbReference type="Proteomes" id="UP000256964">
    <property type="component" value="Unassembled WGS sequence"/>
</dbReference>
<dbReference type="EMBL" id="KZ857396">
    <property type="protein sequence ID" value="RDX51046.1"/>
    <property type="molecule type" value="Genomic_DNA"/>
</dbReference>
<feature type="compositionally biased region" description="Polar residues" evidence="1">
    <location>
        <begin position="222"/>
        <end position="232"/>
    </location>
</feature>
<dbReference type="AlphaFoldDB" id="A0A371DEV2"/>
<reference evidence="2 3" key="1">
    <citation type="journal article" date="2018" name="Biotechnol. Biofuels">
        <title>Integrative visual omics of the white-rot fungus Polyporus brumalis exposes the biotechnological potential of its oxidative enzymes for delignifying raw plant biomass.</title>
        <authorList>
            <person name="Miyauchi S."/>
            <person name="Rancon A."/>
            <person name="Drula E."/>
            <person name="Hage H."/>
            <person name="Chaduli D."/>
            <person name="Favel A."/>
            <person name="Grisel S."/>
            <person name="Henrissat B."/>
            <person name="Herpoel-Gimbert I."/>
            <person name="Ruiz-Duenas F.J."/>
            <person name="Chevret D."/>
            <person name="Hainaut M."/>
            <person name="Lin J."/>
            <person name="Wang M."/>
            <person name="Pangilinan J."/>
            <person name="Lipzen A."/>
            <person name="Lesage-Meessen L."/>
            <person name="Navarro D."/>
            <person name="Riley R."/>
            <person name="Grigoriev I.V."/>
            <person name="Zhou S."/>
            <person name="Raouche S."/>
            <person name="Rosso M.N."/>
        </authorList>
    </citation>
    <scope>NUCLEOTIDE SEQUENCE [LARGE SCALE GENOMIC DNA]</scope>
    <source>
        <strain evidence="2 3">BRFM 1820</strain>
    </source>
</reference>
<accession>A0A371DEV2</accession>
<feature type="region of interest" description="Disordered" evidence="1">
    <location>
        <begin position="42"/>
        <end position="85"/>
    </location>
</feature>
<feature type="region of interest" description="Disordered" evidence="1">
    <location>
        <begin position="176"/>
        <end position="232"/>
    </location>
</feature>
<proteinExistence type="predicted"/>